<dbReference type="Gene3D" id="1.25.40.280">
    <property type="entry name" value="alix/aip1 like domains"/>
    <property type="match status" value="1"/>
</dbReference>
<dbReference type="OrthoDB" id="64867at2759"/>
<accession>A0A1E3PXM4</accession>
<evidence type="ECO:0000256" key="1">
    <source>
        <dbReference type="ARBA" id="ARBA00038154"/>
    </source>
</evidence>
<reference evidence="4 5" key="1">
    <citation type="journal article" date="2016" name="Proc. Natl. Acad. Sci. U.S.A.">
        <title>Comparative genomics of biotechnologically important yeasts.</title>
        <authorList>
            <person name="Riley R."/>
            <person name="Haridas S."/>
            <person name="Wolfe K.H."/>
            <person name="Lopes M.R."/>
            <person name="Hittinger C.T."/>
            <person name="Goeker M."/>
            <person name="Salamov A.A."/>
            <person name="Wisecaver J.H."/>
            <person name="Long T.M."/>
            <person name="Calvey C.H."/>
            <person name="Aerts A.L."/>
            <person name="Barry K.W."/>
            <person name="Choi C."/>
            <person name="Clum A."/>
            <person name="Coughlan A.Y."/>
            <person name="Deshpande S."/>
            <person name="Douglass A.P."/>
            <person name="Hanson S.J."/>
            <person name="Klenk H.-P."/>
            <person name="LaButti K.M."/>
            <person name="Lapidus A."/>
            <person name="Lindquist E.A."/>
            <person name="Lipzen A.M."/>
            <person name="Meier-Kolthoff J.P."/>
            <person name="Ohm R.A."/>
            <person name="Otillar R.P."/>
            <person name="Pangilinan J.L."/>
            <person name="Peng Y."/>
            <person name="Rokas A."/>
            <person name="Rosa C.A."/>
            <person name="Scheuner C."/>
            <person name="Sibirny A.A."/>
            <person name="Slot J.C."/>
            <person name="Stielow J.B."/>
            <person name="Sun H."/>
            <person name="Kurtzman C.P."/>
            <person name="Blackwell M."/>
            <person name="Grigoriev I.V."/>
            <person name="Jeffries T.W."/>
        </authorList>
    </citation>
    <scope>NUCLEOTIDE SEQUENCE [LARGE SCALE GENOMIC DNA]</scope>
    <source>
        <strain evidence="4 5">NRRL Y-11557</strain>
    </source>
</reference>
<evidence type="ECO:0000313" key="4">
    <source>
        <dbReference type="EMBL" id="ODQ70185.1"/>
    </source>
</evidence>
<dbReference type="STRING" id="675824.A0A1E3PXM4"/>
<evidence type="ECO:0000259" key="3">
    <source>
        <dbReference type="PROSITE" id="PS51180"/>
    </source>
</evidence>
<evidence type="ECO:0000256" key="2">
    <source>
        <dbReference type="SAM" id="MobiDB-lite"/>
    </source>
</evidence>
<name>A0A1E3PXM4_LIPST</name>
<comment type="similarity">
    <text evidence="1">Belongs to the palA/RIM20 family.</text>
</comment>
<dbReference type="InterPro" id="IPR025304">
    <property type="entry name" value="ALIX_V_dom"/>
</dbReference>
<dbReference type="InterPro" id="IPR004328">
    <property type="entry name" value="BRO1_dom"/>
</dbReference>
<dbReference type="InterPro" id="IPR038499">
    <property type="entry name" value="BRO1_sf"/>
</dbReference>
<dbReference type="GO" id="GO:0005768">
    <property type="term" value="C:endosome"/>
    <property type="evidence" value="ECO:0007669"/>
    <property type="project" value="TreeGrafter"/>
</dbReference>
<feature type="region of interest" description="Disordered" evidence="2">
    <location>
        <begin position="739"/>
        <end position="775"/>
    </location>
</feature>
<organism evidence="4 5">
    <name type="scientific">Lipomyces starkeyi NRRL Y-11557</name>
    <dbReference type="NCBI Taxonomy" id="675824"/>
    <lineage>
        <taxon>Eukaryota</taxon>
        <taxon>Fungi</taxon>
        <taxon>Dikarya</taxon>
        <taxon>Ascomycota</taxon>
        <taxon>Saccharomycotina</taxon>
        <taxon>Lipomycetes</taxon>
        <taxon>Lipomycetales</taxon>
        <taxon>Lipomycetaceae</taxon>
        <taxon>Lipomyces</taxon>
    </lineage>
</organism>
<dbReference type="EMBL" id="KV454301">
    <property type="protein sequence ID" value="ODQ70185.1"/>
    <property type="molecule type" value="Genomic_DNA"/>
</dbReference>
<dbReference type="PANTHER" id="PTHR23030">
    <property type="entry name" value="PCD6 INTERACTING PROTEIN-RELATED"/>
    <property type="match status" value="1"/>
</dbReference>
<feature type="domain" description="BRO1" evidence="3">
    <location>
        <begin position="5"/>
        <end position="395"/>
    </location>
</feature>
<dbReference type="Gene3D" id="1.20.120.560">
    <property type="entry name" value="alix/aip1 in complex with the ypdl late domain"/>
    <property type="match status" value="1"/>
</dbReference>
<proteinExistence type="inferred from homology"/>
<evidence type="ECO:0000313" key="5">
    <source>
        <dbReference type="Proteomes" id="UP000094385"/>
    </source>
</evidence>
<dbReference type="Gene3D" id="1.20.140.50">
    <property type="entry name" value="alix/aip1 like domains"/>
    <property type="match status" value="1"/>
</dbReference>
<dbReference type="CDD" id="cd09241">
    <property type="entry name" value="BRO1_ScRim20-like"/>
    <property type="match status" value="1"/>
</dbReference>
<dbReference type="AlphaFoldDB" id="A0A1E3PXM4"/>
<dbReference type="Proteomes" id="UP000094385">
    <property type="component" value="Unassembled WGS sequence"/>
</dbReference>
<dbReference type="Pfam" id="PF13949">
    <property type="entry name" value="ALIX_LYPXL_bnd"/>
    <property type="match status" value="1"/>
</dbReference>
<dbReference type="PANTHER" id="PTHR23030:SF39">
    <property type="entry name" value="PROGRAMMED CELL DEATH 6-INTERACTING PROTEIN"/>
    <property type="match status" value="1"/>
</dbReference>
<sequence length="775" mass="86939">MSTSNFLAIPLRRTDHIGLTPAISAYIEQSYDQHPGMFKNDIAELERLRNNVVNPEIRASSATNLTRYFIQLTFLSSKFPADIKVNFVWYGTLGYATSASVSHNDLQFERANILYNLGAVHSQLGFEENRSTGDGLKRACQAFQLAAGCFAYLKQNVNPEMHMNPPDDMSAATLDVLMYLMLAQAQECFWQKAVLDNIKNSLVARLAHQVSDYYAQALNSAMRTAAIKSEWIHHFTCKKYHFEAAAQYRAASDCLSSGKYGEELARLKAAQDACAQALADAKYVAKAVADDLNGLQAKLKSDYARAEKDNDMIYLAPVPATSALPAIKAASTVEALVPREVEKPMDALQEKYGPPLFAKLVPFAAHQAASIYVDRRDTLVLKLITAKMDALTSQLHDFLTRLGLPGSLQALERPVGLPPSLAAHVEEIRASGGYGALQAAIEDVRNLSAVDSAIYSAVADILHSERKEDDELRARHGTNNWRRAPSVEAGGELYKQLDKFGGIIRAAAESDEVVRGKFRESESTFRVLSRDLREIEDFLPKSADVSRIDPELELRSSELRQKMNEVSKIEYRRRKFIEDVKEKAKNDDVSELVLQETARLERLDPLGKIEATQFEKLFTERLKMYDDDKKRVEDEADMQTGLLTDIELANMDFTASLSKSRGQTMSDRERALQTLELGYFKYQELMSNLEEGRKFYNDFSRPLTQFQDESNDFVYGRHVEARELEGDIAAQFDRMTLGRTESPLPAPRAQGLPPPVLSNNNVWNPSHGIQFGRRT</sequence>
<gene>
    <name evidence="4" type="ORF">LIPSTDRAFT_176983</name>
</gene>
<dbReference type="SMART" id="SM01041">
    <property type="entry name" value="BRO1"/>
    <property type="match status" value="1"/>
</dbReference>
<keyword evidence="5" id="KW-1185">Reference proteome</keyword>
<dbReference type="PROSITE" id="PS51180">
    <property type="entry name" value="BRO1"/>
    <property type="match status" value="1"/>
</dbReference>
<dbReference type="Pfam" id="PF03097">
    <property type="entry name" value="BRO1"/>
    <property type="match status" value="1"/>
</dbReference>
<protein>
    <recommendedName>
        <fullName evidence="3">BRO1 domain-containing protein</fullName>
    </recommendedName>
</protein>